<dbReference type="Pfam" id="PF01476">
    <property type="entry name" value="LysM"/>
    <property type="match status" value="2"/>
</dbReference>
<reference evidence="3 4" key="1">
    <citation type="submission" date="2019-06" db="EMBL/GenBank/DDBJ databases">
        <title>Genome analyses of bacteria isolated from kimchi.</title>
        <authorList>
            <person name="Lee S."/>
            <person name="Ahn S."/>
            <person name="Roh S."/>
        </authorList>
    </citation>
    <scope>NUCLEOTIDE SEQUENCE [LARGE SCALE GENOMIC DNA]</scope>
    <source>
        <strain evidence="3 4">CBA3620</strain>
    </source>
</reference>
<dbReference type="InterPro" id="IPR035940">
    <property type="entry name" value="CAP_sf"/>
</dbReference>
<dbReference type="PROSITE" id="PS00018">
    <property type="entry name" value="EF_HAND_1"/>
    <property type="match status" value="1"/>
</dbReference>
<dbReference type="PROSITE" id="PS51782">
    <property type="entry name" value="LYSM"/>
    <property type="match status" value="2"/>
</dbReference>
<gene>
    <name evidence="3" type="ORF">FGL89_05945</name>
</gene>
<dbReference type="GO" id="GO:0008932">
    <property type="term" value="F:lytic endotransglycosylase activity"/>
    <property type="evidence" value="ECO:0007669"/>
    <property type="project" value="TreeGrafter"/>
</dbReference>
<dbReference type="Gene3D" id="3.10.350.10">
    <property type="entry name" value="LysM domain"/>
    <property type="match status" value="2"/>
</dbReference>
<dbReference type="Pfam" id="PF00188">
    <property type="entry name" value="CAP"/>
    <property type="match status" value="1"/>
</dbReference>
<feature type="region of interest" description="Disordered" evidence="1">
    <location>
        <begin position="140"/>
        <end position="317"/>
    </location>
</feature>
<dbReference type="EMBL" id="CP042374">
    <property type="protein sequence ID" value="QEA33689.1"/>
    <property type="molecule type" value="Genomic_DNA"/>
</dbReference>
<dbReference type="SUPFAM" id="SSF54106">
    <property type="entry name" value="LysM domain"/>
    <property type="match status" value="2"/>
</dbReference>
<dbReference type="SUPFAM" id="SSF55797">
    <property type="entry name" value="PR-1-like"/>
    <property type="match status" value="1"/>
</dbReference>
<name>A0AAE6IKK2_LEUCA</name>
<dbReference type="InterPro" id="IPR036779">
    <property type="entry name" value="LysM_dom_sf"/>
</dbReference>
<feature type="domain" description="LysM" evidence="2">
    <location>
        <begin position="92"/>
        <end position="136"/>
    </location>
</feature>
<dbReference type="SMART" id="SM00257">
    <property type="entry name" value="LysM"/>
    <property type="match status" value="2"/>
</dbReference>
<dbReference type="Gene3D" id="3.40.33.10">
    <property type="entry name" value="CAP"/>
    <property type="match status" value="1"/>
</dbReference>
<evidence type="ECO:0000313" key="3">
    <source>
        <dbReference type="EMBL" id="QEA33689.1"/>
    </source>
</evidence>
<evidence type="ECO:0000256" key="1">
    <source>
        <dbReference type="SAM" id="MobiDB-lite"/>
    </source>
</evidence>
<organism evidence="3 4">
    <name type="scientific">Leuconostoc carnosum</name>
    <dbReference type="NCBI Taxonomy" id="1252"/>
    <lineage>
        <taxon>Bacteria</taxon>
        <taxon>Bacillati</taxon>
        <taxon>Bacillota</taxon>
        <taxon>Bacilli</taxon>
        <taxon>Lactobacillales</taxon>
        <taxon>Lactobacillaceae</taxon>
        <taxon>Leuconostoc</taxon>
    </lineage>
</organism>
<dbReference type="PANTHER" id="PTHR33734">
    <property type="entry name" value="LYSM DOMAIN-CONTAINING GPI-ANCHORED PROTEIN 2"/>
    <property type="match status" value="1"/>
</dbReference>
<dbReference type="InterPro" id="IPR018392">
    <property type="entry name" value="LysM"/>
</dbReference>
<evidence type="ECO:0000313" key="4">
    <source>
        <dbReference type="Proteomes" id="UP000321332"/>
    </source>
</evidence>
<dbReference type="Proteomes" id="UP000321332">
    <property type="component" value="Chromosome"/>
</dbReference>
<feature type="compositionally biased region" description="Low complexity" evidence="1">
    <location>
        <begin position="140"/>
        <end position="316"/>
    </location>
</feature>
<dbReference type="AlphaFoldDB" id="A0AAE6IKK2"/>
<dbReference type="CDD" id="cd00118">
    <property type="entry name" value="LysM"/>
    <property type="match status" value="2"/>
</dbReference>
<feature type="domain" description="LysM" evidence="2">
    <location>
        <begin position="28"/>
        <end position="72"/>
    </location>
</feature>
<accession>A0AAE6IKK2</accession>
<dbReference type="InterPro" id="IPR018247">
    <property type="entry name" value="EF_Hand_1_Ca_BS"/>
</dbReference>
<dbReference type="PANTHER" id="PTHR33734:SF22">
    <property type="entry name" value="MEMBRANE-BOUND LYTIC MUREIN TRANSGLYCOSYLASE D"/>
    <property type="match status" value="1"/>
</dbReference>
<sequence>MKSSTIVKSVVTAAGAFTVAGVASVSADTMTIKSGDTLSKIAAAKGTTVADLVKANAIKNPNLIFVGQQLQVQPTTKSNKVAVTQKSTVNSGSYKVKSGDTLYHIAATNGTTVAALVAANSISNVNYIAVGQTLNLAPAAATPSTPAASTSSAPAAATPSTPAASTSSAPAAATPSTPTASTSSAPAAATPSTPAASTSSAPAAATPSTPAASTSSAPAAATPSTPTASTSSAPAAATPSTPAASTSSAPAAATPSTPAASTSSAPTATTPSTPAASTSSAPTATAPSTPAASTSSAPAATTPVKAASAQPSAPAAEKVSYISAADANRDGFMTTAEYNAYKANGGNKQAPVAAKQSAPVQVEQVSKATATTVNTVAQQAAPASSAAQTMLNSLNAKRASLGLGAVTLDAGLSARAQSRAVNAVANGGLPTNHFATNGEVVAIGWGAGNVIDAWYNETNMITNGTPGHRMWVANARATSVGFGIVGGTIVAESNAGQY</sequence>
<evidence type="ECO:0000259" key="2">
    <source>
        <dbReference type="PROSITE" id="PS51782"/>
    </source>
</evidence>
<proteinExistence type="predicted"/>
<protein>
    <submittedName>
        <fullName evidence="3">LysM peptidoglycan-binding domain-containing protein</fullName>
    </submittedName>
</protein>
<dbReference type="InterPro" id="IPR014044">
    <property type="entry name" value="CAP_dom"/>
</dbReference>